<evidence type="ECO:0000313" key="2">
    <source>
        <dbReference type="EMBL" id="GBO16131.1"/>
    </source>
</evidence>
<dbReference type="Proteomes" id="UP000499080">
    <property type="component" value="Unassembled WGS sequence"/>
</dbReference>
<dbReference type="AlphaFoldDB" id="A0A4Y2UV95"/>
<keyword evidence="3" id="KW-1185">Reference proteome</keyword>
<protein>
    <submittedName>
        <fullName evidence="2">Uncharacterized protein</fullName>
    </submittedName>
</protein>
<proteinExistence type="predicted"/>
<name>A0A4Y2UV95_ARAVE</name>
<evidence type="ECO:0000256" key="1">
    <source>
        <dbReference type="SAM" id="MobiDB-lite"/>
    </source>
</evidence>
<comment type="caution">
    <text evidence="2">The sequence shown here is derived from an EMBL/GenBank/DDBJ whole genome shotgun (WGS) entry which is preliminary data.</text>
</comment>
<evidence type="ECO:0000313" key="3">
    <source>
        <dbReference type="Proteomes" id="UP000499080"/>
    </source>
</evidence>
<reference evidence="2 3" key="1">
    <citation type="journal article" date="2019" name="Sci. Rep.">
        <title>Orb-weaving spider Araneus ventricosus genome elucidates the spidroin gene catalogue.</title>
        <authorList>
            <person name="Kono N."/>
            <person name="Nakamura H."/>
            <person name="Ohtoshi R."/>
            <person name="Moran D.A.P."/>
            <person name="Shinohara A."/>
            <person name="Yoshida Y."/>
            <person name="Fujiwara M."/>
            <person name="Mori M."/>
            <person name="Tomita M."/>
            <person name="Arakawa K."/>
        </authorList>
    </citation>
    <scope>NUCLEOTIDE SEQUENCE [LARGE SCALE GENOMIC DNA]</scope>
</reference>
<organism evidence="2 3">
    <name type="scientific">Araneus ventricosus</name>
    <name type="common">Orbweaver spider</name>
    <name type="synonym">Epeira ventricosa</name>
    <dbReference type="NCBI Taxonomy" id="182803"/>
    <lineage>
        <taxon>Eukaryota</taxon>
        <taxon>Metazoa</taxon>
        <taxon>Ecdysozoa</taxon>
        <taxon>Arthropoda</taxon>
        <taxon>Chelicerata</taxon>
        <taxon>Arachnida</taxon>
        <taxon>Araneae</taxon>
        <taxon>Araneomorphae</taxon>
        <taxon>Entelegynae</taxon>
        <taxon>Araneoidea</taxon>
        <taxon>Araneidae</taxon>
        <taxon>Araneus</taxon>
    </lineage>
</organism>
<sequence>MKETPTRYREVKKRIVEAGEATKETAGKGTKEVAGEGTKEHQNKERSVLLVKERCKRYYENKKQKKMVAKTAAANFQLNGGASTSQVRSQ</sequence>
<dbReference type="EMBL" id="BGPR01040068">
    <property type="protein sequence ID" value="GBO16131.1"/>
    <property type="molecule type" value="Genomic_DNA"/>
</dbReference>
<accession>A0A4Y2UV95</accession>
<feature type="region of interest" description="Disordered" evidence="1">
    <location>
        <begin position="19"/>
        <end position="46"/>
    </location>
</feature>
<gene>
    <name evidence="2" type="ORF">AVEN_91653_1</name>
</gene>